<dbReference type="OrthoDB" id="181419at2"/>
<dbReference type="SMART" id="SM00100">
    <property type="entry name" value="cNMP"/>
    <property type="match status" value="1"/>
</dbReference>
<dbReference type="Proteomes" id="UP000248889">
    <property type="component" value="Unassembled WGS sequence"/>
</dbReference>
<dbReference type="AlphaFoldDB" id="A0A2X0K5F0"/>
<feature type="domain" description="Cyclic nucleotide-binding" evidence="2">
    <location>
        <begin position="106"/>
        <end position="194"/>
    </location>
</feature>
<dbReference type="PROSITE" id="PS50042">
    <property type="entry name" value="CNMP_BINDING_3"/>
    <property type="match status" value="1"/>
</dbReference>
<dbReference type="InterPro" id="IPR050397">
    <property type="entry name" value="Env_Response_Regulators"/>
</dbReference>
<dbReference type="PANTHER" id="PTHR24567:SF74">
    <property type="entry name" value="HTH-TYPE TRANSCRIPTIONAL REGULATOR ARCR"/>
    <property type="match status" value="1"/>
</dbReference>
<evidence type="ECO:0000256" key="1">
    <source>
        <dbReference type="SAM" id="MobiDB-lite"/>
    </source>
</evidence>
<evidence type="ECO:0000313" key="4">
    <source>
        <dbReference type="Proteomes" id="UP000248889"/>
    </source>
</evidence>
<dbReference type="InterPro" id="IPR000595">
    <property type="entry name" value="cNMP-bd_dom"/>
</dbReference>
<comment type="caution">
    <text evidence="3">The sequence shown here is derived from an EMBL/GenBank/DDBJ whole genome shotgun (WGS) entry which is preliminary data.</text>
</comment>
<dbReference type="InterPro" id="IPR049817">
    <property type="entry name" value="Encap_f2b"/>
</dbReference>
<dbReference type="CDD" id="cd00038">
    <property type="entry name" value="CAP_ED"/>
    <property type="match status" value="1"/>
</dbReference>
<dbReference type="GO" id="GO:0005829">
    <property type="term" value="C:cytosol"/>
    <property type="evidence" value="ECO:0007669"/>
    <property type="project" value="TreeGrafter"/>
</dbReference>
<protein>
    <submittedName>
        <fullName evidence="3">Crp/Fnr family transcriptional regulator</fullName>
    </submittedName>
</protein>
<keyword evidence="4" id="KW-1185">Reference proteome</keyword>
<evidence type="ECO:0000313" key="3">
    <source>
        <dbReference type="EMBL" id="RAG82500.1"/>
    </source>
</evidence>
<name>A0A2X0K5F0_9ACTN</name>
<sequence length="480" mass="53138">MTEEVALMSMEATESPAGVDGAPDQQSLSTRAARNLATTTKSTPQMQGISSRWLLKNLPWVNVAGGTYRVNRRLTLAVGRGRVGFVQGGADDVRIVPETLREIPALRDFDDMAVLEELASRFQVRDFHAGEVLVEEGSPIEEVFIVAHGRIDRLGTGKYGDTNVLGVLTDGDHLGDEAVLTSDPLWLHTARASTSGTIMVLPWSGVLDLFDRAPQLRDHIQRFVAESQRATNSKGEAPIDLSAGHDGEPVIPNTFVDYELAPREYDLSLTQTVLRIHSRVADLYNKPMNQTEQQLKLTVEAIRERQEWELVNNREFGLLHNTAYDQRVSTWSGPPTPDDMDQLLSMRRSTTMFLAHPKAIAAFFRECNRRGLYPDTIDRNGHRIPAWRGVPIYPCGKLPIEDGHTTSIMAMRMGEDNQGVVGLHQLGLPDEVEPSLNVRFMGIDEKAIISYLVTAYYSAAILVPDAIGILENVDIAAPHA</sequence>
<gene>
    <name evidence="3" type="ORF">DN069_26970</name>
</gene>
<dbReference type="NCBIfam" id="NF041163">
    <property type="entry name" value="encap_f2b"/>
    <property type="match status" value="1"/>
</dbReference>
<organism evidence="3 4">
    <name type="scientific">Streptacidiphilus pinicola</name>
    <dbReference type="NCBI Taxonomy" id="2219663"/>
    <lineage>
        <taxon>Bacteria</taxon>
        <taxon>Bacillati</taxon>
        <taxon>Actinomycetota</taxon>
        <taxon>Actinomycetes</taxon>
        <taxon>Kitasatosporales</taxon>
        <taxon>Streptomycetaceae</taxon>
        <taxon>Streptacidiphilus</taxon>
    </lineage>
</organism>
<dbReference type="Gene3D" id="2.60.120.10">
    <property type="entry name" value="Jelly Rolls"/>
    <property type="match status" value="1"/>
</dbReference>
<dbReference type="Pfam" id="PF19307">
    <property type="entry name" value="SrpI-like"/>
    <property type="match status" value="1"/>
</dbReference>
<accession>A0A2X0K5F0</accession>
<dbReference type="EMBL" id="QKYN01000112">
    <property type="protein sequence ID" value="RAG82500.1"/>
    <property type="molecule type" value="Genomic_DNA"/>
</dbReference>
<dbReference type="InterPro" id="IPR014710">
    <property type="entry name" value="RmlC-like_jellyroll"/>
</dbReference>
<dbReference type="InterPro" id="IPR045641">
    <property type="entry name" value="SrpI-like"/>
</dbReference>
<dbReference type="RefSeq" id="WP_111505214.1">
    <property type="nucleotide sequence ID" value="NZ_QKYN01000112.1"/>
</dbReference>
<dbReference type="SUPFAM" id="SSF51206">
    <property type="entry name" value="cAMP-binding domain-like"/>
    <property type="match status" value="1"/>
</dbReference>
<evidence type="ECO:0000259" key="2">
    <source>
        <dbReference type="PROSITE" id="PS50042"/>
    </source>
</evidence>
<dbReference type="PANTHER" id="PTHR24567">
    <property type="entry name" value="CRP FAMILY TRANSCRIPTIONAL REGULATORY PROTEIN"/>
    <property type="match status" value="1"/>
</dbReference>
<feature type="region of interest" description="Disordered" evidence="1">
    <location>
        <begin position="1"/>
        <end position="28"/>
    </location>
</feature>
<proteinExistence type="predicted"/>
<dbReference type="InterPro" id="IPR018490">
    <property type="entry name" value="cNMP-bd_dom_sf"/>
</dbReference>
<reference evidence="3 4" key="1">
    <citation type="submission" date="2018-06" db="EMBL/GenBank/DDBJ databases">
        <title>Streptacidiphilus pinicola sp. nov., isolated from pine grove soil.</title>
        <authorList>
            <person name="Roh S.G."/>
            <person name="Park S."/>
            <person name="Kim M.-K."/>
            <person name="Yun B.-R."/>
            <person name="Park J."/>
            <person name="Kim M.J."/>
            <person name="Kim Y.S."/>
            <person name="Kim S.B."/>
        </authorList>
    </citation>
    <scope>NUCLEOTIDE SEQUENCE [LARGE SCALE GENOMIC DNA]</scope>
    <source>
        <strain evidence="3 4">MMS16-CNU450</strain>
    </source>
</reference>
<dbReference type="Pfam" id="PF00027">
    <property type="entry name" value="cNMP_binding"/>
    <property type="match status" value="1"/>
</dbReference>
<dbReference type="GO" id="GO:0003700">
    <property type="term" value="F:DNA-binding transcription factor activity"/>
    <property type="evidence" value="ECO:0007669"/>
    <property type="project" value="TreeGrafter"/>
</dbReference>